<dbReference type="Proteomes" id="UP000230729">
    <property type="component" value="Unassembled WGS sequence"/>
</dbReference>
<comment type="caution">
    <text evidence="12">The sequence shown here is derived from an EMBL/GenBank/DDBJ whole genome shotgun (WGS) entry which is preliminary data.</text>
</comment>
<keyword evidence="7 12" id="KW-0418">Kinase</keyword>
<evidence type="ECO:0000256" key="5">
    <source>
        <dbReference type="ARBA" id="ARBA00022679"/>
    </source>
</evidence>
<dbReference type="EMBL" id="PCSD01000078">
    <property type="protein sequence ID" value="PIP33638.1"/>
    <property type="molecule type" value="Genomic_DNA"/>
</dbReference>
<keyword evidence="6" id="KW-0547">Nucleotide-binding</keyword>
<reference evidence="12 13" key="1">
    <citation type="submission" date="2017-09" db="EMBL/GenBank/DDBJ databases">
        <title>Depth-based differentiation of microbial function through sediment-hosted aquifers and enrichment of novel symbionts in the deep terrestrial subsurface.</title>
        <authorList>
            <person name="Probst A.J."/>
            <person name="Ladd B."/>
            <person name="Jarett J.K."/>
            <person name="Geller-Mcgrath D.E."/>
            <person name="Sieber C.M."/>
            <person name="Emerson J.B."/>
            <person name="Anantharaman K."/>
            <person name="Thomas B.C."/>
            <person name="Malmstrom R."/>
            <person name="Stieglmeier M."/>
            <person name="Klingl A."/>
            <person name="Woyke T."/>
            <person name="Ryan C.M."/>
            <person name="Banfield J.F."/>
        </authorList>
    </citation>
    <scope>NUCLEOTIDE SEQUENCE [LARGE SCALE GENOMIC DNA]</scope>
    <source>
        <strain evidence="12">CG23_combo_of_CG06-09_8_20_14_all_49_15</strain>
    </source>
</reference>
<comment type="similarity">
    <text evidence="2">Belongs to the UMP kinase family.</text>
</comment>
<evidence type="ECO:0000256" key="3">
    <source>
        <dbReference type="ARBA" id="ARBA00012899"/>
    </source>
</evidence>
<proteinExistence type="inferred from homology"/>
<dbReference type="NCBIfam" id="TIGR02076">
    <property type="entry name" value="pyrH_arch"/>
    <property type="match status" value="1"/>
</dbReference>
<dbReference type="GO" id="GO:0033862">
    <property type="term" value="F:UMP kinase activity"/>
    <property type="evidence" value="ECO:0007669"/>
    <property type="project" value="UniProtKB-EC"/>
</dbReference>
<dbReference type="PANTHER" id="PTHR42833:SF4">
    <property type="entry name" value="URIDYLATE KINASE PUMPKIN, CHLOROPLASTIC"/>
    <property type="match status" value="1"/>
</dbReference>
<accession>A0A2G9ZMS5</accession>
<keyword evidence="9" id="KW-0665">Pyrimidine biosynthesis</keyword>
<protein>
    <recommendedName>
        <fullName evidence="3">UMP kinase</fullName>
        <ecNumber evidence="3">2.7.4.22</ecNumber>
    </recommendedName>
    <alternativeName>
        <fullName evidence="10">Uridine monophosphate kinase</fullName>
    </alternativeName>
</protein>
<sequence>MPKPTFVLSLGGSLIAPASGPDIAYLGAVKSFLLNQIKHGRRFLVVAGGGQTARAYLSAARALGQSSNTQLDWLGIAATRLNAELLKNIFRPVCAEEIITDPTAPLGSRKNLLIAGGWKPGASTDHVAVRLAENIGARIIINLSNIDYVFDQDPKRSAAAKPLANLAWPELTGLIGKKWRPGANLPFDPIAAQRAAAKKMTAIIANGRDFKNLADILDGKKFIGTIIS</sequence>
<dbReference type="SUPFAM" id="SSF53633">
    <property type="entry name" value="Carbamate kinase-like"/>
    <property type="match status" value="1"/>
</dbReference>
<evidence type="ECO:0000256" key="9">
    <source>
        <dbReference type="ARBA" id="ARBA00022975"/>
    </source>
</evidence>
<dbReference type="EC" id="2.7.4.22" evidence="3"/>
<comment type="pathway">
    <text evidence="1">Pyrimidine metabolism; CTP biosynthesis via de novo pathway; UDP from UMP (UMPK route): step 1/1.</text>
</comment>
<evidence type="ECO:0000256" key="7">
    <source>
        <dbReference type="ARBA" id="ARBA00022777"/>
    </source>
</evidence>
<evidence type="ECO:0000256" key="8">
    <source>
        <dbReference type="ARBA" id="ARBA00022840"/>
    </source>
</evidence>
<organism evidence="12 13">
    <name type="scientific">Candidatus Falkowbacteria bacterium CG23_combo_of_CG06-09_8_20_14_all_49_15</name>
    <dbReference type="NCBI Taxonomy" id="1974572"/>
    <lineage>
        <taxon>Bacteria</taxon>
        <taxon>Candidatus Falkowiibacteriota</taxon>
    </lineage>
</organism>
<keyword evidence="8" id="KW-0067">ATP-binding</keyword>
<keyword evidence="5" id="KW-0808">Transferase</keyword>
<dbReference type="InterPro" id="IPR001048">
    <property type="entry name" value="Asp/Glu/Uridylate_kinase"/>
</dbReference>
<evidence type="ECO:0000313" key="13">
    <source>
        <dbReference type="Proteomes" id="UP000230729"/>
    </source>
</evidence>
<dbReference type="InterPro" id="IPR036393">
    <property type="entry name" value="AceGlu_kinase-like_sf"/>
</dbReference>
<dbReference type="Gene3D" id="3.40.1160.10">
    <property type="entry name" value="Acetylglutamate kinase-like"/>
    <property type="match status" value="1"/>
</dbReference>
<evidence type="ECO:0000256" key="10">
    <source>
        <dbReference type="ARBA" id="ARBA00032092"/>
    </source>
</evidence>
<gene>
    <name evidence="12" type="ORF">COX22_03300</name>
</gene>
<evidence type="ECO:0000256" key="1">
    <source>
        <dbReference type="ARBA" id="ARBA00004791"/>
    </source>
</evidence>
<dbReference type="GO" id="GO:0005524">
    <property type="term" value="F:ATP binding"/>
    <property type="evidence" value="ECO:0007669"/>
    <property type="project" value="UniProtKB-KW"/>
</dbReference>
<dbReference type="GO" id="GO:0006225">
    <property type="term" value="P:UDP biosynthetic process"/>
    <property type="evidence" value="ECO:0007669"/>
    <property type="project" value="TreeGrafter"/>
</dbReference>
<dbReference type="PANTHER" id="PTHR42833">
    <property type="entry name" value="URIDYLATE KINASE"/>
    <property type="match status" value="1"/>
</dbReference>
<name>A0A2G9ZMS5_9BACT</name>
<evidence type="ECO:0000256" key="6">
    <source>
        <dbReference type="ARBA" id="ARBA00022741"/>
    </source>
</evidence>
<dbReference type="Pfam" id="PF00696">
    <property type="entry name" value="AA_kinase"/>
    <property type="match status" value="1"/>
</dbReference>
<evidence type="ECO:0000259" key="11">
    <source>
        <dbReference type="Pfam" id="PF00696"/>
    </source>
</evidence>
<dbReference type="AlphaFoldDB" id="A0A2G9ZMS5"/>
<keyword evidence="4" id="KW-0963">Cytoplasm</keyword>
<feature type="domain" description="Aspartate/glutamate/uridylate kinase" evidence="11">
    <location>
        <begin position="5"/>
        <end position="206"/>
    </location>
</feature>
<evidence type="ECO:0000256" key="2">
    <source>
        <dbReference type="ARBA" id="ARBA00007614"/>
    </source>
</evidence>
<evidence type="ECO:0000256" key="4">
    <source>
        <dbReference type="ARBA" id="ARBA00022490"/>
    </source>
</evidence>
<evidence type="ECO:0000313" key="12">
    <source>
        <dbReference type="EMBL" id="PIP33638.1"/>
    </source>
</evidence>
<dbReference type="InterPro" id="IPR011818">
    <property type="entry name" value="Uridylate_kinase_arch/spir"/>
</dbReference>